<name>A0ACC0WNA0_9STRA</name>
<accession>A0ACC0WNA0</accession>
<organism evidence="1 2">
    <name type="scientific">Peronosclerospora sorghi</name>
    <dbReference type="NCBI Taxonomy" id="230839"/>
    <lineage>
        <taxon>Eukaryota</taxon>
        <taxon>Sar</taxon>
        <taxon>Stramenopiles</taxon>
        <taxon>Oomycota</taxon>
        <taxon>Peronosporomycetes</taxon>
        <taxon>Peronosporales</taxon>
        <taxon>Peronosporaceae</taxon>
        <taxon>Peronosclerospora</taxon>
    </lineage>
</organism>
<gene>
    <name evidence="1" type="ORF">PsorP6_017422</name>
</gene>
<comment type="caution">
    <text evidence="1">The sequence shown here is derived from an EMBL/GenBank/DDBJ whole genome shotgun (WGS) entry which is preliminary data.</text>
</comment>
<evidence type="ECO:0000313" key="2">
    <source>
        <dbReference type="Proteomes" id="UP001163321"/>
    </source>
</evidence>
<proteinExistence type="predicted"/>
<keyword evidence="2" id="KW-1185">Reference proteome</keyword>
<reference evidence="1 2" key="1">
    <citation type="journal article" date="2022" name="bioRxiv">
        <title>The genome of the oomycete Peronosclerospora sorghi, a cosmopolitan pathogen of maize and sorghum, is inflated with dispersed pseudogenes.</title>
        <authorList>
            <person name="Fletcher K."/>
            <person name="Martin F."/>
            <person name="Isakeit T."/>
            <person name="Cavanaugh K."/>
            <person name="Magill C."/>
            <person name="Michelmore R."/>
        </authorList>
    </citation>
    <scope>NUCLEOTIDE SEQUENCE [LARGE SCALE GENOMIC DNA]</scope>
    <source>
        <strain evidence="1">P6</strain>
    </source>
</reference>
<protein>
    <submittedName>
        <fullName evidence="1">Uncharacterized protein</fullName>
    </submittedName>
</protein>
<dbReference type="EMBL" id="CM047590">
    <property type="protein sequence ID" value="KAI9919504.1"/>
    <property type="molecule type" value="Genomic_DNA"/>
</dbReference>
<sequence>MDSRLDGRSAGAQREKENRTSAEAKRAEDAEQAAVHARLETTTIAAQLQQVADALNASQAENDKLQQQIESLQATQGTDTANGCPVAIQPHQCLL</sequence>
<evidence type="ECO:0000313" key="1">
    <source>
        <dbReference type="EMBL" id="KAI9919504.1"/>
    </source>
</evidence>
<dbReference type="Proteomes" id="UP001163321">
    <property type="component" value="Chromosome 11"/>
</dbReference>